<proteinExistence type="predicted"/>
<organism evidence="3">
    <name type="scientific">Castor canadensis</name>
    <name type="common">American beaver</name>
    <dbReference type="NCBI Taxonomy" id="51338"/>
    <lineage>
        <taxon>Eukaryota</taxon>
        <taxon>Metazoa</taxon>
        <taxon>Chordata</taxon>
        <taxon>Craniata</taxon>
        <taxon>Vertebrata</taxon>
        <taxon>Euteleostomi</taxon>
        <taxon>Mammalia</taxon>
        <taxon>Eutheria</taxon>
        <taxon>Euarchontoglires</taxon>
        <taxon>Glires</taxon>
        <taxon>Rodentia</taxon>
        <taxon>Castorimorpha</taxon>
        <taxon>Castoridae</taxon>
        <taxon>Castor</taxon>
    </lineage>
</organism>
<feature type="signal peptide" evidence="2">
    <location>
        <begin position="1"/>
        <end position="21"/>
    </location>
</feature>
<dbReference type="PANTHER" id="PTHR21472:SF8">
    <property type="entry name" value="ENDONUCLEASE DOMAIN-CONTAINING 1 PROTEIN"/>
    <property type="match status" value="1"/>
</dbReference>
<evidence type="ECO:0000256" key="1">
    <source>
        <dbReference type="SAM" id="MobiDB-lite"/>
    </source>
</evidence>
<protein>
    <submittedName>
        <fullName evidence="3">Uncharacterized protein</fullName>
    </submittedName>
</protein>
<keyword evidence="2" id="KW-0732">Signal</keyword>
<dbReference type="Ensembl" id="ENSCCNT00000027307.1">
    <property type="protein sequence ID" value="ENSCCNP00000021205.1"/>
    <property type="gene ID" value="ENSCCNG00000021061.1"/>
</dbReference>
<sequence>MGAARWLALGSVLALAGLREGRLVREPEAGFGECDRFFYAQSPPAGPDAGPHLRVCQRFQGVERFATLYSTRDRVPILSAFRAARPAPGRAQPRWLVEPQVSGEAGSTPLRPLCKPQRERQGRRAAGDSSLHFRADICNPE</sequence>
<feature type="chain" id="PRO_5034718806" evidence="2">
    <location>
        <begin position="22"/>
        <end position="141"/>
    </location>
</feature>
<feature type="compositionally biased region" description="Basic and acidic residues" evidence="1">
    <location>
        <begin position="116"/>
        <end position="135"/>
    </location>
</feature>
<dbReference type="AlphaFoldDB" id="A0A8C0X477"/>
<reference evidence="3" key="1">
    <citation type="submission" date="2023-09" db="UniProtKB">
        <authorList>
            <consortium name="Ensembl"/>
        </authorList>
    </citation>
    <scope>IDENTIFICATION</scope>
</reference>
<dbReference type="SUPFAM" id="SSF54060">
    <property type="entry name" value="His-Me finger endonucleases"/>
    <property type="match status" value="1"/>
</dbReference>
<feature type="region of interest" description="Disordered" evidence="1">
    <location>
        <begin position="100"/>
        <end position="141"/>
    </location>
</feature>
<evidence type="ECO:0000313" key="3">
    <source>
        <dbReference type="Ensembl" id="ENSCCNP00000021205.1"/>
    </source>
</evidence>
<dbReference type="PANTHER" id="PTHR21472">
    <property type="entry name" value="ENDONUCLEASE DOMAIN-CONTAINING 1 PROTEIN ENDOD1"/>
    <property type="match status" value="1"/>
</dbReference>
<dbReference type="InterPro" id="IPR039015">
    <property type="entry name" value="ENDOD1"/>
</dbReference>
<name>A0A8C0X477_CASCN</name>
<evidence type="ECO:0000256" key="2">
    <source>
        <dbReference type="SAM" id="SignalP"/>
    </source>
</evidence>
<accession>A0A8C0X477</accession>
<dbReference type="InterPro" id="IPR044925">
    <property type="entry name" value="His-Me_finger_sf"/>
</dbReference>